<evidence type="ECO:0000256" key="2">
    <source>
        <dbReference type="ARBA" id="ARBA00023125"/>
    </source>
</evidence>
<accession>E1RAI8</accession>
<dbReference type="InterPro" id="IPR008920">
    <property type="entry name" value="TF_FadR/GntR_C"/>
</dbReference>
<dbReference type="Proteomes" id="UP000002318">
    <property type="component" value="Chromosome"/>
</dbReference>
<dbReference type="Pfam" id="PF07729">
    <property type="entry name" value="FCD"/>
    <property type="match status" value="1"/>
</dbReference>
<dbReference type="SMART" id="SM00895">
    <property type="entry name" value="FCD"/>
    <property type="match status" value="1"/>
</dbReference>
<dbReference type="InterPro" id="IPR036390">
    <property type="entry name" value="WH_DNA-bd_sf"/>
</dbReference>
<dbReference type="GO" id="GO:0003677">
    <property type="term" value="F:DNA binding"/>
    <property type="evidence" value="ECO:0007669"/>
    <property type="project" value="UniProtKB-KW"/>
</dbReference>
<dbReference type="Gene3D" id="1.10.10.10">
    <property type="entry name" value="Winged helix-like DNA-binding domain superfamily/Winged helix DNA-binding domain"/>
    <property type="match status" value="1"/>
</dbReference>
<reference evidence="5 6" key="1">
    <citation type="journal article" date="2010" name="Stand. Genomic Sci.">
        <title>Complete genome sequence of Spirochaeta smaragdinae type strain (SEBR 4228).</title>
        <authorList>
            <person name="Mavromatis K."/>
            <person name="Yasawong M."/>
            <person name="Chertkov O."/>
            <person name="Lapidus A."/>
            <person name="Lucas S."/>
            <person name="Nolan M."/>
            <person name="Del Rio T.G."/>
            <person name="Tice H."/>
            <person name="Cheng J.F."/>
            <person name="Pitluck S."/>
            <person name="Liolios K."/>
            <person name="Ivanova N."/>
            <person name="Tapia R."/>
            <person name="Han C."/>
            <person name="Bruce D."/>
            <person name="Goodwin L."/>
            <person name="Pati A."/>
            <person name="Chen A."/>
            <person name="Palaniappan K."/>
            <person name="Land M."/>
            <person name="Hauser L."/>
            <person name="Chang Y.J."/>
            <person name="Jeffries C.D."/>
            <person name="Detter J.C."/>
            <person name="Rohde M."/>
            <person name="Brambilla E."/>
            <person name="Spring S."/>
            <person name="Goker M."/>
            <person name="Sikorski J."/>
            <person name="Woyke T."/>
            <person name="Bristow J."/>
            <person name="Eisen J.A."/>
            <person name="Markowitz V."/>
            <person name="Hugenholtz P."/>
            <person name="Klenk H.P."/>
            <person name="Kyrpides N.C."/>
        </authorList>
    </citation>
    <scope>NUCLEOTIDE SEQUENCE [LARGE SCALE GENOMIC DNA]</scope>
    <source>
        <strain evidence="6">DSM 11293 / JCM 15392 / SEBR 4228</strain>
    </source>
</reference>
<keyword evidence="3" id="KW-0804">Transcription</keyword>
<dbReference type="SMART" id="SM00345">
    <property type="entry name" value="HTH_GNTR"/>
    <property type="match status" value="1"/>
</dbReference>
<dbReference type="PRINTS" id="PR00035">
    <property type="entry name" value="HTHGNTR"/>
</dbReference>
<dbReference type="Pfam" id="PF00392">
    <property type="entry name" value="GntR"/>
    <property type="match status" value="1"/>
</dbReference>
<protein>
    <submittedName>
        <fullName evidence="5">GntR domain protein</fullName>
    </submittedName>
</protein>
<dbReference type="SUPFAM" id="SSF46785">
    <property type="entry name" value="Winged helix' DNA-binding domain"/>
    <property type="match status" value="1"/>
</dbReference>
<evidence type="ECO:0000256" key="3">
    <source>
        <dbReference type="ARBA" id="ARBA00023163"/>
    </source>
</evidence>
<dbReference type="KEGG" id="ssm:Spirs_3258"/>
<dbReference type="EMBL" id="CP002116">
    <property type="protein sequence ID" value="ADK82356.1"/>
    <property type="molecule type" value="Genomic_DNA"/>
</dbReference>
<dbReference type="AlphaFoldDB" id="E1RAI8"/>
<dbReference type="PANTHER" id="PTHR43537:SF5">
    <property type="entry name" value="UXU OPERON TRANSCRIPTIONAL REGULATOR"/>
    <property type="match status" value="1"/>
</dbReference>
<dbReference type="InterPro" id="IPR011711">
    <property type="entry name" value="GntR_C"/>
</dbReference>
<dbReference type="GO" id="GO:0003700">
    <property type="term" value="F:DNA-binding transcription factor activity"/>
    <property type="evidence" value="ECO:0007669"/>
    <property type="project" value="InterPro"/>
</dbReference>
<feature type="domain" description="HTH gntR-type" evidence="4">
    <location>
        <begin position="11"/>
        <end position="79"/>
    </location>
</feature>
<dbReference type="InterPro" id="IPR036388">
    <property type="entry name" value="WH-like_DNA-bd_sf"/>
</dbReference>
<evidence type="ECO:0000313" key="5">
    <source>
        <dbReference type="EMBL" id="ADK82356.1"/>
    </source>
</evidence>
<dbReference type="eggNOG" id="COG2186">
    <property type="taxonomic scope" value="Bacteria"/>
</dbReference>
<name>E1RAI8_SEDSS</name>
<keyword evidence="2" id="KW-0238">DNA-binding</keyword>
<dbReference type="Gene3D" id="1.20.120.530">
    <property type="entry name" value="GntR ligand-binding domain-like"/>
    <property type="match status" value="1"/>
</dbReference>
<dbReference type="RefSeq" id="WP_013255815.1">
    <property type="nucleotide sequence ID" value="NC_014364.1"/>
</dbReference>
<proteinExistence type="predicted"/>
<dbReference type="HOGENOM" id="CLU_017584_9_1_12"/>
<organism evidence="5 6">
    <name type="scientific">Sediminispirochaeta smaragdinae (strain DSM 11293 / JCM 15392 / SEBR 4228)</name>
    <name type="common">Spirochaeta smaragdinae</name>
    <dbReference type="NCBI Taxonomy" id="573413"/>
    <lineage>
        <taxon>Bacteria</taxon>
        <taxon>Pseudomonadati</taxon>
        <taxon>Spirochaetota</taxon>
        <taxon>Spirochaetia</taxon>
        <taxon>Spirochaetales</taxon>
        <taxon>Spirochaetaceae</taxon>
        <taxon>Sediminispirochaeta</taxon>
    </lineage>
</organism>
<dbReference type="InterPro" id="IPR000524">
    <property type="entry name" value="Tscrpt_reg_HTH_GntR"/>
</dbReference>
<evidence type="ECO:0000313" key="6">
    <source>
        <dbReference type="Proteomes" id="UP000002318"/>
    </source>
</evidence>
<dbReference type="SUPFAM" id="SSF48008">
    <property type="entry name" value="GntR ligand-binding domain-like"/>
    <property type="match status" value="1"/>
</dbReference>
<dbReference type="CDD" id="cd07377">
    <property type="entry name" value="WHTH_GntR"/>
    <property type="match status" value="1"/>
</dbReference>
<keyword evidence="1" id="KW-0805">Transcription regulation</keyword>
<dbReference type="PANTHER" id="PTHR43537">
    <property type="entry name" value="TRANSCRIPTIONAL REGULATOR, GNTR FAMILY"/>
    <property type="match status" value="1"/>
</dbReference>
<dbReference type="PROSITE" id="PS50949">
    <property type="entry name" value="HTH_GNTR"/>
    <property type="match status" value="1"/>
</dbReference>
<evidence type="ECO:0000256" key="1">
    <source>
        <dbReference type="ARBA" id="ARBA00023015"/>
    </source>
</evidence>
<evidence type="ECO:0000259" key="4">
    <source>
        <dbReference type="PROSITE" id="PS50949"/>
    </source>
</evidence>
<keyword evidence="6" id="KW-1185">Reference proteome</keyword>
<sequence>MAKSVDKVQRVSVADQVYDILVKKITDGEWRIGEKIPSEIELSHQLGVSRVTLKIALQKLNTLGVTETRVGEGTFVCDFNLKNYFSELMRSNILNVSKNQINEFRILLEYCTMRLVVLNPAQPKKLSQLEKAFQKMTRAIEKEDDKSYHDAHFQFHRLICSMSNNLLFIQLYDAMTETFYQIYKSNSEKTWSTMGREESITHHRHLLDALKGRNLSRISQLQDELLLDEHIRT</sequence>
<dbReference type="STRING" id="573413.Spirs_3258"/>
<gene>
    <name evidence="5" type="ordered locus">Spirs_3258</name>
</gene>